<sequence>VNSDVEPPTNPPCPSFSWLPDDIIINILARISRSYYPKLSLVSKIFRSLISSFELYLARYHFKTQENFLHVCLQLPDRRLPSWFSLWIKPDQILTNDMDMEENNKSNRDALLVEIPSSYSPRVPSLSIGMVGSKHYRVGQDTAAPTSSPVWFYNMGTTTHTAWRKAPRMKVARQIPVASILGGKIYVMGGCDADESTNWAEVLDTKTQTWESLPDPGPELRFSLIKTMNVIGGKLCVKRNEKDDYFYDPKEGRWEVAANTAKLEWRFVVIENIRYSCSIDGRLWYYYDKKLERWTKVKGLEVLKRNCHGGVIALANYSGKLLVLWDKFEQPDHCQSKDIWCSVLALEKRNGEDQVWGNVEWARVVLTVPSSCVFLRCQVKLF</sequence>
<dbReference type="OMA" id="HISKSHY"/>
<dbReference type="PANTHER" id="PTHR24414">
    <property type="entry name" value="F-BOX/KELCH-REPEAT PROTEIN SKIP4"/>
    <property type="match status" value="1"/>
</dbReference>
<protein>
    <recommendedName>
        <fullName evidence="1">F-box domain-containing protein</fullName>
    </recommendedName>
</protein>
<dbReference type="InterPro" id="IPR015915">
    <property type="entry name" value="Kelch-typ_b-propeller"/>
</dbReference>
<dbReference type="SUPFAM" id="SSF81383">
    <property type="entry name" value="F-box domain"/>
    <property type="match status" value="1"/>
</dbReference>
<dbReference type="Pfam" id="PF00646">
    <property type="entry name" value="F-box"/>
    <property type="match status" value="1"/>
</dbReference>
<accession>V4MN52</accession>
<dbReference type="AlphaFoldDB" id="V4MN52"/>
<organism evidence="2 3">
    <name type="scientific">Eutrema salsugineum</name>
    <name type="common">Saltwater cress</name>
    <name type="synonym">Sisymbrium salsugineum</name>
    <dbReference type="NCBI Taxonomy" id="72664"/>
    <lineage>
        <taxon>Eukaryota</taxon>
        <taxon>Viridiplantae</taxon>
        <taxon>Streptophyta</taxon>
        <taxon>Embryophyta</taxon>
        <taxon>Tracheophyta</taxon>
        <taxon>Spermatophyta</taxon>
        <taxon>Magnoliopsida</taxon>
        <taxon>eudicotyledons</taxon>
        <taxon>Gunneridae</taxon>
        <taxon>Pentapetalae</taxon>
        <taxon>rosids</taxon>
        <taxon>malvids</taxon>
        <taxon>Brassicales</taxon>
        <taxon>Brassicaceae</taxon>
        <taxon>Eutremeae</taxon>
        <taxon>Eutrema</taxon>
    </lineage>
</organism>
<dbReference type="SMART" id="SM00256">
    <property type="entry name" value="FBOX"/>
    <property type="match status" value="1"/>
</dbReference>
<evidence type="ECO:0000259" key="1">
    <source>
        <dbReference type="PROSITE" id="PS50181"/>
    </source>
</evidence>
<dbReference type="eggNOG" id="KOG1072">
    <property type="taxonomic scope" value="Eukaryota"/>
</dbReference>
<keyword evidence="3" id="KW-1185">Reference proteome</keyword>
<dbReference type="InterPro" id="IPR050354">
    <property type="entry name" value="F-box/kelch-repeat_ARATH"/>
</dbReference>
<name>V4MN52_EUTSA</name>
<gene>
    <name evidence="2" type="ORF">EUTSA_v10005635mg</name>
</gene>
<dbReference type="InterPro" id="IPR001810">
    <property type="entry name" value="F-box_dom"/>
</dbReference>
<dbReference type="Proteomes" id="UP000030689">
    <property type="component" value="Unassembled WGS sequence"/>
</dbReference>
<dbReference type="KEGG" id="eus:EUTSA_v10005635mg"/>
<evidence type="ECO:0000313" key="2">
    <source>
        <dbReference type="EMBL" id="ESQ32976.1"/>
    </source>
</evidence>
<dbReference type="CDD" id="cd22152">
    <property type="entry name" value="F-box_AtAFR-like"/>
    <property type="match status" value="1"/>
</dbReference>
<evidence type="ECO:0000313" key="3">
    <source>
        <dbReference type="Proteomes" id="UP000030689"/>
    </source>
</evidence>
<proteinExistence type="predicted"/>
<reference evidence="2 3" key="1">
    <citation type="journal article" date="2013" name="Front. Plant Sci.">
        <title>The Reference Genome of the Halophytic Plant Eutrema salsugineum.</title>
        <authorList>
            <person name="Yang R."/>
            <person name="Jarvis D.E."/>
            <person name="Chen H."/>
            <person name="Beilstein M.A."/>
            <person name="Grimwood J."/>
            <person name="Jenkins J."/>
            <person name="Shu S."/>
            <person name="Prochnik S."/>
            <person name="Xin M."/>
            <person name="Ma C."/>
            <person name="Schmutz J."/>
            <person name="Wing R.A."/>
            <person name="Mitchell-Olds T."/>
            <person name="Schumaker K.S."/>
            <person name="Wang X."/>
        </authorList>
    </citation>
    <scope>NUCLEOTIDE SEQUENCE [LARGE SCALE GENOMIC DNA]</scope>
</reference>
<feature type="non-terminal residue" evidence="2">
    <location>
        <position position="1"/>
    </location>
</feature>
<dbReference type="InterPro" id="IPR036047">
    <property type="entry name" value="F-box-like_dom_sf"/>
</dbReference>
<dbReference type="EMBL" id="KI517748">
    <property type="protein sequence ID" value="ESQ32976.1"/>
    <property type="molecule type" value="Genomic_DNA"/>
</dbReference>
<dbReference type="Gene3D" id="2.120.10.80">
    <property type="entry name" value="Kelch-type beta propeller"/>
    <property type="match status" value="1"/>
</dbReference>
<dbReference type="PANTHER" id="PTHR24414:SF157">
    <property type="entry name" value="F-BOX DOMAIN-CONTAINING PROTEIN"/>
    <property type="match status" value="1"/>
</dbReference>
<feature type="domain" description="F-box" evidence="1">
    <location>
        <begin position="13"/>
        <end position="59"/>
    </location>
</feature>
<dbReference type="Gramene" id="ESQ32976">
    <property type="protein sequence ID" value="ESQ32976"/>
    <property type="gene ID" value="EUTSA_v10005635mg"/>
</dbReference>
<dbReference type="SUPFAM" id="SSF117281">
    <property type="entry name" value="Kelch motif"/>
    <property type="match status" value="1"/>
</dbReference>
<dbReference type="InterPro" id="IPR057499">
    <property type="entry name" value="Kelch_FKB95"/>
</dbReference>
<dbReference type="Pfam" id="PF25210">
    <property type="entry name" value="Kelch_FKB95"/>
    <property type="match status" value="1"/>
</dbReference>
<dbReference type="PROSITE" id="PS50181">
    <property type="entry name" value="FBOX"/>
    <property type="match status" value="1"/>
</dbReference>